<feature type="compositionally biased region" description="Low complexity" evidence="1">
    <location>
        <begin position="509"/>
        <end position="530"/>
    </location>
</feature>
<feature type="compositionally biased region" description="Low complexity" evidence="1">
    <location>
        <begin position="444"/>
        <end position="457"/>
    </location>
</feature>
<evidence type="ECO:0000256" key="1">
    <source>
        <dbReference type="SAM" id="MobiDB-lite"/>
    </source>
</evidence>
<name>A0A328DJD9_9ASTE</name>
<feature type="compositionally biased region" description="Polar residues" evidence="1">
    <location>
        <begin position="365"/>
        <end position="376"/>
    </location>
</feature>
<feature type="region of interest" description="Disordered" evidence="1">
    <location>
        <begin position="355"/>
        <end position="550"/>
    </location>
</feature>
<feature type="compositionally biased region" description="Low complexity" evidence="1">
    <location>
        <begin position="406"/>
        <end position="427"/>
    </location>
</feature>
<protein>
    <submittedName>
        <fullName evidence="2">Uncharacterized protein</fullName>
    </submittedName>
</protein>
<dbReference type="Proteomes" id="UP000249390">
    <property type="component" value="Unassembled WGS sequence"/>
</dbReference>
<feature type="region of interest" description="Disordered" evidence="1">
    <location>
        <begin position="642"/>
        <end position="663"/>
    </location>
</feature>
<organism evidence="2 3">
    <name type="scientific">Cuscuta australis</name>
    <dbReference type="NCBI Taxonomy" id="267555"/>
    <lineage>
        <taxon>Eukaryota</taxon>
        <taxon>Viridiplantae</taxon>
        <taxon>Streptophyta</taxon>
        <taxon>Embryophyta</taxon>
        <taxon>Tracheophyta</taxon>
        <taxon>Spermatophyta</taxon>
        <taxon>Magnoliopsida</taxon>
        <taxon>eudicotyledons</taxon>
        <taxon>Gunneridae</taxon>
        <taxon>Pentapetalae</taxon>
        <taxon>asterids</taxon>
        <taxon>lamiids</taxon>
        <taxon>Solanales</taxon>
        <taxon>Convolvulaceae</taxon>
        <taxon>Cuscuteae</taxon>
        <taxon>Cuscuta</taxon>
        <taxon>Cuscuta subgen. Grammica</taxon>
        <taxon>Cuscuta sect. Cleistogrammica</taxon>
    </lineage>
</organism>
<evidence type="ECO:0000313" key="3">
    <source>
        <dbReference type="Proteomes" id="UP000249390"/>
    </source>
</evidence>
<reference evidence="2 3" key="1">
    <citation type="submission" date="2018-06" db="EMBL/GenBank/DDBJ databases">
        <title>The Genome of Cuscuta australis (Dodder) Provides Insight into the Evolution of Plant Parasitism.</title>
        <authorList>
            <person name="Liu H."/>
        </authorList>
    </citation>
    <scope>NUCLEOTIDE SEQUENCE [LARGE SCALE GENOMIC DNA]</scope>
    <source>
        <strain evidence="3">cv. Yunnan</strain>
        <tissue evidence="2">Vines</tissue>
    </source>
</reference>
<proteinExistence type="predicted"/>
<evidence type="ECO:0000313" key="2">
    <source>
        <dbReference type="EMBL" id="RAL45360.1"/>
    </source>
</evidence>
<gene>
    <name evidence="2" type="ORF">DM860_013756</name>
</gene>
<feature type="compositionally biased region" description="Basic residues" evidence="1">
    <location>
        <begin position="533"/>
        <end position="550"/>
    </location>
</feature>
<dbReference type="AlphaFoldDB" id="A0A328DJD9"/>
<sequence length="704" mass="79180">MDKAAYEIMDIEGIQSHLHALRQLYGLLQNDEDGMPRLTAETLDDKGKLLLKKLLDSATERVFEVHSQIIAREVDASLANSSLKVDGVGKQESMVVEAPHLIFSACESENRRKRCRICQRPKTVKHFKHNRRVKFTDNGSQSSIRVTPSQDKPRNQVNHIWQSDDQGEGFRSLNAQFCFPSGSNEREDKSGIFLSGVGSIVSSSANSPVPEFIKTKAKHDEHIHETVGNNYLSKQVSEAIKEIELRISTLQLEAKYESGNAIADKFLQLDVPSAVRQTQGLIPSFVNEPNSSDHDIAHQKTPDPKGYRFIERQKGTSNSLSAIRNKDRDSVPLNLNTWKIKSARPTMQFIENKKGLASHHKTMRQTRLGSEHSQLTETRKLDKDVIRYGNHGKRRYAMQGSGATTSSSYSSLRSKQRQKSSYGSSSSTEEDYSVSGQSSYLKYSDGSINSSSCSDSGPYRSRRITRSRYMIDSSSGENEVYSSSSSLPSSSSARSFQQRSCSTRRGESETSSQLDSSSTHSVDSSSKTSSPVRVHKSANSKKTKKTQVGRWKKLKDKLGIIFHHHHHHHHHHNVNKKVQNTSSYNITKVNHKEPPPKLQGKIPNSQRKYEAFEEQAMQKVGKNKQGSNFQTLVRGLRHARHLKKPKPPKHGGLPSKKGTHGNKKVVKASHWWQLLRHHGKLKKPPVLLDSNAKKKLAKDFSKMK</sequence>
<comment type="caution">
    <text evidence="2">The sequence shown here is derived from an EMBL/GenBank/DDBJ whole genome shotgun (WGS) entry which is preliminary data.</text>
</comment>
<feature type="compositionally biased region" description="Low complexity" evidence="1">
    <location>
        <begin position="473"/>
        <end position="501"/>
    </location>
</feature>
<keyword evidence="3" id="KW-1185">Reference proteome</keyword>
<feature type="compositionally biased region" description="Basic and acidic residues" evidence="1">
    <location>
        <begin position="377"/>
        <end position="386"/>
    </location>
</feature>
<dbReference type="EMBL" id="NQVE01000134">
    <property type="protein sequence ID" value="RAL45360.1"/>
    <property type="molecule type" value="Genomic_DNA"/>
</dbReference>
<accession>A0A328DJD9</accession>